<comment type="caution">
    <text evidence="2">The sequence shown here is derived from an EMBL/GenBank/DDBJ whole genome shotgun (WGS) entry which is preliminary data.</text>
</comment>
<feature type="signal peptide" evidence="1">
    <location>
        <begin position="1"/>
        <end position="27"/>
    </location>
</feature>
<evidence type="ECO:0000256" key="1">
    <source>
        <dbReference type="SAM" id="SignalP"/>
    </source>
</evidence>
<dbReference type="AlphaFoldDB" id="A0A1G8NX11"/>
<feature type="chain" id="PRO_5011684059" evidence="1">
    <location>
        <begin position="28"/>
        <end position="273"/>
    </location>
</feature>
<organism evidence="2 3">
    <name type="scientific">Dolosicoccus paucivorans</name>
    <dbReference type="NCBI Taxonomy" id="84521"/>
    <lineage>
        <taxon>Bacteria</taxon>
        <taxon>Bacillati</taxon>
        <taxon>Bacillota</taxon>
        <taxon>Bacilli</taxon>
        <taxon>Lactobacillales</taxon>
        <taxon>Aerococcaceae</taxon>
        <taxon>Dolosicoccus</taxon>
    </lineage>
</organism>
<evidence type="ECO:0000313" key="3">
    <source>
        <dbReference type="Proteomes" id="UP000235682"/>
    </source>
</evidence>
<dbReference type="Proteomes" id="UP000235682">
    <property type="component" value="Unassembled WGS sequence"/>
</dbReference>
<protein>
    <submittedName>
        <fullName evidence="2">Uncharacterized protein</fullName>
    </submittedName>
</protein>
<dbReference type="RefSeq" id="WP_092086556.1">
    <property type="nucleotide sequence ID" value="NZ_FNEL01000058.1"/>
</dbReference>
<keyword evidence="3" id="KW-1185">Reference proteome</keyword>
<evidence type="ECO:0000313" key="2">
    <source>
        <dbReference type="EMBL" id="PMC58654.1"/>
    </source>
</evidence>
<proteinExistence type="predicted"/>
<dbReference type="STRING" id="84521.SAMN04487994_10583"/>
<gene>
    <name evidence="2" type="ORF">CJ205_03005</name>
</gene>
<dbReference type="EMBL" id="PNHE01000008">
    <property type="protein sequence ID" value="PMC58654.1"/>
    <property type="molecule type" value="Genomic_DNA"/>
</dbReference>
<sequence length="273" mass="30951">MKSLLKKTLLLSAALSLSGVVTPLTLAEEGVAQTDVVVLEHLPEDIELPSTYEEFSAYLDQLDLSAYEEDSVHPMISAFFNRLKELPTKQDGFYSDQEWNYIELMSHSYIFESMMPGLPEVEKEGLATLRELIYVANDLMAPLRAEFYAQSASELADKSLNQVWQEQMEHWNTWSMQHLEEAHAIQLVANAKGFDPHVFYYTIEPAPAGYEGYADPIGHKIFGDMNLSYQVNPATQEVFNLDFKGDATAIPSSFNFEKEYGVAVENHFRSIQE</sequence>
<name>A0A1G8NX11_9LACT</name>
<accession>A0A1G8NX11</accession>
<reference evidence="2 3" key="1">
    <citation type="submission" date="2017-09" db="EMBL/GenBank/DDBJ databases">
        <title>Bacterial strain isolated from the female urinary microbiota.</title>
        <authorList>
            <person name="Thomas-White K."/>
            <person name="Kumar N."/>
            <person name="Forster S."/>
            <person name="Putonti C."/>
            <person name="Lawley T."/>
            <person name="Wolfe A.J."/>
        </authorList>
    </citation>
    <scope>NUCLEOTIDE SEQUENCE [LARGE SCALE GENOMIC DNA]</scope>
    <source>
        <strain evidence="2 3">UMB0852</strain>
    </source>
</reference>
<keyword evidence="1" id="KW-0732">Signal</keyword>